<keyword evidence="2" id="KW-1185">Reference proteome</keyword>
<comment type="caution">
    <text evidence="1">The sequence shown here is derived from an EMBL/GenBank/DDBJ whole genome shotgun (WGS) entry which is preliminary data.</text>
</comment>
<accession>A0A8J2KSY5</accession>
<reference evidence="1" key="1">
    <citation type="submission" date="2021-06" db="EMBL/GenBank/DDBJ databases">
        <authorList>
            <person name="Hodson N. C."/>
            <person name="Mongue J. A."/>
            <person name="Jaron S. K."/>
        </authorList>
    </citation>
    <scope>NUCLEOTIDE SEQUENCE</scope>
</reference>
<sequence>MRNHVKRRYRWLTGLYSIFQGNVGCLRGRPVGIGFASTAWTLGGLNREKVLKWQRREVETDEVVLGGHVGGVPIVNRGQVARRERRHPVHDRMTVTSTVTSADEAEAVGGAEDGAGEGAEAEVFGVAGFDVVEYGGGVVIGTEAGGPGVDVTDDGAGEVARRFRGLGLRWLLLKGQKLELLQH</sequence>
<protein>
    <submittedName>
        <fullName evidence="1">Uncharacterized protein</fullName>
    </submittedName>
</protein>
<dbReference type="AlphaFoldDB" id="A0A8J2KSY5"/>
<evidence type="ECO:0000313" key="2">
    <source>
        <dbReference type="Proteomes" id="UP000708208"/>
    </source>
</evidence>
<dbReference type="Proteomes" id="UP000708208">
    <property type="component" value="Unassembled WGS sequence"/>
</dbReference>
<proteinExistence type="predicted"/>
<evidence type="ECO:0000313" key="1">
    <source>
        <dbReference type="EMBL" id="CAG7820740.1"/>
    </source>
</evidence>
<dbReference type="EMBL" id="CAJVCH010488773">
    <property type="protein sequence ID" value="CAG7820740.1"/>
    <property type="molecule type" value="Genomic_DNA"/>
</dbReference>
<name>A0A8J2KSY5_9HEXA</name>
<gene>
    <name evidence="1" type="ORF">AFUS01_LOCUS31115</name>
</gene>
<organism evidence="1 2">
    <name type="scientific">Allacma fusca</name>
    <dbReference type="NCBI Taxonomy" id="39272"/>
    <lineage>
        <taxon>Eukaryota</taxon>
        <taxon>Metazoa</taxon>
        <taxon>Ecdysozoa</taxon>
        <taxon>Arthropoda</taxon>
        <taxon>Hexapoda</taxon>
        <taxon>Collembola</taxon>
        <taxon>Symphypleona</taxon>
        <taxon>Sminthuridae</taxon>
        <taxon>Allacma</taxon>
    </lineage>
</organism>